<protein>
    <recommendedName>
        <fullName evidence="4">Flagellar FliJ protein</fullName>
    </recommendedName>
</protein>
<dbReference type="AlphaFoldDB" id="A0A4R1GDU5"/>
<dbReference type="RefSeq" id="WP_132526770.1">
    <property type="nucleotide sequence ID" value="NZ_SMFV01000004.1"/>
</dbReference>
<gene>
    <name evidence="2" type="ORF">CLV27_1183</name>
</gene>
<sequence length="135" mass="16293">MRFLSILLKLRKRELRKEKKRLSLLLRELHELEEERNSLLKALQETSEFEPQDINLLSFKNSYQHHLLGKIANIDREIATLQETIEQQKEKVALINSEIKLLEKRQKYLKQEAEKRADILLERFINEVLYRPELD</sequence>
<proteinExistence type="predicted"/>
<keyword evidence="1" id="KW-0175">Coiled coil</keyword>
<dbReference type="Proteomes" id="UP000295777">
    <property type="component" value="Unassembled WGS sequence"/>
</dbReference>
<reference evidence="2 3" key="1">
    <citation type="submission" date="2019-03" db="EMBL/GenBank/DDBJ databases">
        <title>Genomic Encyclopedia of Archaeal and Bacterial Type Strains, Phase II (KMG-II): from individual species to whole genera.</title>
        <authorList>
            <person name="Goeker M."/>
        </authorList>
    </citation>
    <scope>NUCLEOTIDE SEQUENCE [LARGE SCALE GENOMIC DNA]</scope>
    <source>
        <strain evidence="2 3">DSM 24425</strain>
    </source>
</reference>
<comment type="caution">
    <text evidence="2">The sequence shown here is derived from an EMBL/GenBank/DDBJ whole genome shotgun (WGS) entry which is preliminary data.</text>
</comment>
<name>A0A4R1GDU5_9BACT</name>
<feature type="coiled-coil region" evidence="1">
    <location>
        <begin position="12"/>
        <end position="105"/>
    </location>
</feature>
<keyword evidence="3" id="KW-1185">Reference proteome</keyword>
<dbReference type="EMBL" id="SMFV01000004">
    <property type="protein sequence ID" value="TCK03869.1"/>
    <property type="molecule type" value="Genomic_DNA"/>
</dbReference>
<evidence type="ECO:0000256" key="1">
    <source>
        <dbReference type="SAM" id="Coils"/>
    </source>
</evidence>
<evidence type="ECO:0000313" key="2">
    <source>
        <dbReference type="EMBL" id="TCK03869.1"/>
    </source>
</evidence>
<dbReference type="OrthoDB" id="9994940at2"/>
<evidence type="ECO:0008006" key="4">
    <source>
        <dbReference type="Google" id="ProtNLM"/>
    </source>
</evidence>
<organism evidence="2 3">
    <name type="scientific">Phorcysia thermohydrogeniphila</name>
    <dbReference type="NCBI Taxonomy" id="936138"/>
    <lineage>
        <taxon>Bacteria</taxon>
        <taxon>Pseudomonadati</taxon>
        <taxon>Aquificota</taxon>
        <taxon>Aquificia</taxon>
        <taxon>Desulfurobacteriales</taxon>
        <taxon>Desulfurobacteriaceae</taxon>
        <taxon>Phorcysia</taxon>
    </lineage>
</organism>
<evidence type="ECO:0000313" key="3">
    <source>
        <dbReference type="Proteomes" id="UP000295777"/>
    </source>
</evidence>
<accession>A0A4R1GDU5</accession>